<reference evidence="3 4" key="1">
    <citation type="submission" date="2017-09" db="EMBL/GenBank/DDBJ databases">
        <title>Depth-based differentiation of microbial function through sediment-hosted aquifers and enrichment of novel symbionts in the deep terrestrial subsurface.</title>
        <authorList>
            <person name="Probst A.J."/>
            <person name="Ladd B."/>
            <person name="Jarett J.K."/>
            <person name="Geller-Mcgrath D.E."/>
            <person name="Sieber C.M."/>
            <person name="Emerson J.B."/>
            <person name="Anantharaman K."/>
            <person name="Thomas B.C."/>
            <person name="Malmstrom R."/>
            <person name="Stieglmeier M."/>
            <person name="Klingl A."/>
            <person name="Woyke T."/>
            <person name="Ryan C.M."/>
            <person name="Banfield J.F."/>
        </authorList>
    </citation>
    <scope>NUCLEOTIDE SEQUENCE [LARGE SCALE GENOMIC DNA]</scope>
    <source>
        <strain evidence="3">CG17_big_fil_post_rev_8_21_14_2_50_48_46</strain>
    </source>
</reference>
<evidence type="ECO:0000313" key="4">
    <source>
        <dbReference type="Proteomes" id="UP000231019"/>
    </source>
</evidence>
<feature type="region of interest" description="Disordered" evidence="2">
    <location>
        <begin position="439"/>
        <end position="508"/>
    </location>
</feature>
<evidence type="ECO:0000256" key="2">
    <source>
        <dbReference type="SAM" id="MobiDB-lite"/>
    </source>
</evidence>
<dbReference type="AlphaFoldDB" id="A0A2M7G1B4"/>
<dbReference type="Proteomes" id="UP000231019">
    <property type="component" value="Unassembled WGS sequence"/>
</dbReference>
<comment type="caution">
    <text evidence="3">The sequence shown here is derived from an EMBL/GenBank/DDBJ whole genome shotgun (WGS) entry which is preliminary data.</text>
</comment>
<dbReference type="Gene3D" id="1.10.287.1490">
    <property type="match status" value="1"/>
</dbReference>
<sequence>MSSIRFNSSAGQPIKPEVLNHATASPLVQNNIQLHLGSAYLRDFTDSGIEKFIANHPEGKNLDKAEVKAFVQRLAQNPTAIAGMTFDLADTQLGLAKGDGVELRHLNGAFTLNLTEQKHLPEGTSPANIKFVDVTSVSFDVQVQEKKIAAAEKDLKGLETQLEQLRKSHADLKDEQGTAADRIGGKAQDTLKETRAKLKENDEQTAALTEDLKKYKTDLAALKENKEMPAADKAKQQTLLERAIRGAEGDLSRLQKEKTELQSKLKEKHGPILTTHYSLEDLEKLNTKVENSQARVKNLEQQVEKAKADLAALRKGETPAAKEGTAAEQPAKPAPETPAAVNQGDGDGVAPETPVAASTGPGEEAFAKMDIAQKTLALAEMNQADQSKYLGLLSADEKTQVNRRVSYHLQNLRETHSLPNTEQDQSTLQARVSQFEKLQTALAQAPTAPETPAQPPAAETPAAEVPAAEQPAAETPAPETPAAQPTAPVAAPQAPAQPAAAPPVSPGAGIGLGEVTEGLPADVLVSKGKPLTFNGTVLTLSNFSQLNIQQQFDILMKVDERQLKDTLRLVKREDRAQIRELAGAVVSKYAALQSQAIAQQQSAASASGSTGVASSVTYKNLDLSSYMTAEYAQRAQLIIQTLNEIEAEEKAGGIQGPSATGPGTPVNTPGAAAQRYTYTVKPGDNPLGIAERELGDKFRVHEIFQLNPGLELAMQQRGVQNRHAEKLDAYAEYKELILSRSPLPLDPVKQPQTPKVQAPANPSVEEVAPQPVVQPQAPVASQVVETPAPAVETAPVQPEVKAQAPASATLEEEPAAPAKPPETPVVQPTAPQRKTS</sequence>
<proteinExistence type="predicted"/>
<feature type="region of interest" description="Disordered" evidence="2">
    <location>
        <begin position="744"/>
        <end position="836"/>
    </location>
</feature>
<feature type="region of interest" description="Disordered" evidence="2">
    <location>
        <begin position="316"/>
        <end position="361"/>
    </location>
</feature>
<evidence type="ECO:0008006" key="5">
    <source>
        <dbReference type="Google" id="ProtNLM"/>
    </source>
</evidence>
<feature type="compositionally biased region" description="Low complexity" evidence="2">
    <location>
        <begin position="762"/>
        <end position="785"/>
    </location>
</feature>
<accession>A0A2M7G1B4</accession>
<protein>
    <recommendedName>
        <fullName evidence="5">LysM domain-containing protein</fullName>
    </recommendedName>
</protein>
<feature type="compositionally biased region" description="Low complexity" evidence="2">
    <location>
        <begin position="443"/>
        <end position="499"/>
    </location>
</feature>
<evidence type="ECO:0000256" key="1">
    <source>
        <dbReference type="SAM" id="Coils"/>
    </source>
</evidence>
<gene>
    <name evidence="3" type="ORF">COW36_17040</name>
</gene>
<feature type="coiled-coil region" evidence="1">
    <location>
        <begin position="141"/>
        <end position="316"/>
    </location>
</feature>
<evidence type="ECO:0000313" key="3">
    <source>
        <dbReference type="EMBL" id="PIW15508.1"/>
    </source>
</evidence>
<name>A0A2M7G1B4_9BACT</name>
<organism evidence="3 4">
    <name type="scientific">bacterium (Candidatus Blackallbacteria) CG17_big_fil_post_rev_8_21_14_2_50_48_46</name>
    <dbReference type="NCBI Taxonomy" id="2014261"/>
    <lineage>
        <taxon>Bacteria</taxon>
        <taxon>Candidatus Blackallbacteria</taxon>
    </lineage>
</organism>
<dbReference type="EMBL" id="PFFQ01000052">
    <property type="protein sequence ID" value="PIW15508.1"/>
    <property type="molecule type" value="Genomic_DNA"/>
</dbReference>
<keyword evidence="1" id="KW-0175">Coiled coil</keyword>